<dbReference type="Proteomes" id="UP000011115">
    <property type="component" value="Unassembled WGS sequence"/>
</dbReference>
<evidence type="ECO:0000313" key="3">
    <source>
        <dbReference type="Proteomes" id="UP000011115"/>
    </source>
</evidence>
<dbReference type="PaxDb" id="4113-PGSC0003DMT400072072"/>
<dbReference type="HOGENOM" id="CLU_2642910_0_0_1"/>
<sequence>MQVFGAKLKAVYTPYTAVYMKYPEYTVIYRSGIHCIQSRKWAKILVLCCIIIGPKAYLFLVSYASFRTGANGLRGPK</sequence>
<dbReference type="Gramene" id="PGSC0003DMT400072072">
    <property type="protein sequence ID" value="PGSC0003DMT400072072"/>
    <property type="gene ID" value="PGSC0003DMG400028036"/>
</dbReference>
<organism evidence="2 3">
    <name type="scientific">Solanum tuberosum</name>
    <name type="common">Potato</name>
    <dbReference type="NCBI Taxonomy" id="4113"/>
    <lineage>
        <taxon>Eukaryota</taxon>
        <taxon>Viridiplantae</taxon>
        <taxon>Streptophyta</taxon>
        <taxon>Embryophyta</taxon>
        <taxon>Tracheophyta</taxon>
        <taxon>Spermatophyta</taxon>
        <taxon>Magnoliopsida</taxon>
        <taxon>eudicotyledons</taxon>
        <taxon>Gunneridae</taxon>
        <taxon>Pentapetalae</taxon>
        <taxon>asterids</taxon>
        <taxon>lamiids</taxon>
        <taxon>Solanales</taxon>
        <taxon>Solanaceae</taxon>
        <taxon>Solanoideae</taxon>
        <taxon>Solaneae</taxon>
        <taxon>Solanum</taxon>
    </lineage>
</organism>
<evidence type="ECO:0000256" key="1">
    <source>
        <dbReference type="SAM" id="Phobius"/>
    </source>
</evidence>
<feature type="transmembrane region" description="Helical" evidence="1">
    <location>
        <begin position="44"/>
        <end position="66"/>
    </location>
</feature>
<keyword evidence="1" id="KW-0472">Membrane</keyword>
<dbReference type="InParanoid" id="M1CPN6"/>
<evidence type="ECO:0000313" key="2">
    <source>
        <dbReference type="EnsemblPlants" id="PGSC0003DMT400072072"/>
    </source>
</evidence>
<keyword evidence="1" id="KW-1133">Transmembrane helix</keyword>
<proteinExistence type="predicted"/>
<keyword evidence="3" id="KW-1185">Reference proteome</keyword>
<dbReference type="AlphaFoldDB" id="M1CPN6"/>
<reference evidence="2" key="2">
    <citation type="submission" date="2015-06" db="UniProtKB">
        <authorList>
            <consortium name="EnsemblPlants"/>
        </authorList>
    </citation>
    <scope>IDENTIFICATION</scope>
    <source>
        <strain evidence="2">DM1-3 516 R44</strain>
    </source>
</reference>
<reference evidence="3" key="1">
    <citation type="journal article" date="2011" name="Nature">
        <title>Genome sequence and analysis of the tuber crop potato.</title>
        <authorList>
            <consortium name="The Potato Genome Sequencing Consortium"/>
        </authorList>
    </citation>
    <scope>NUCLEOTIDE SEQUENCE [LARGE SCALE GENOMIC DNA]</scope>
    <source>
        <strain evidence="3">cv. DM1-3 516 R44</strain>
    </source>
</reference>
<name>M1CPN6_SOLTU</name>
<dbReference type="EnsemblPlants" id="PGSC0003DMT400072072">
    <property type="protein sequence ID" value="PGSC0003DMT400072072"/>
    <property type="gene ID" value="PGSC0003DMG400028036"/>
</dbReference>
<keyword evidence="1" id="KW-0812">Transmembrane</keyword>
<protein>
    <submittedName>
        <fullName evidence="2">Uncharacterized protein</fullName>
    </submittedName>
</protein>
<accession>M1CPN6</accession>